<dbReference type="Pfam" id="PF12796">
    <property type="entry name" value="Ank_2"/>
    <property type="match status" value="3"/>
</dbReference>
<dbReference type="STRING" id="1810919.A0A3D8S609"/>
<dbReference type="RefSeq" id="XP_026604554.1">
    <property type="nucleotide sequence ID" value="XM_026747074.1"/>
</dbReference>
<protein>
    <submittedName>
        <fullName evidence="4">Uncharacterized protein</fullName>
    </submittedName>
</protein>
<comment type="caution">
    <text evidence="4">The sequence shown here is derived from an EMBL/GenBank/DDBJ whole genome shotgun (WGS) entry which is preliminary data.</text>
</comment>
<sequence>MPLLNLPNEILLQILGCITKGADINSLIQTNRHLYTLGKPYLYRQNATHHNSMALDWGAQKNRLDTMRSALEHGADVEATFDGPVKPTGLRALHRAADIGAKDAIKLLLDHGADPNVPSAFGTALLLACRRGHLGAVEALLESPDIDPNAVGNSRVKDTPLCCAVDGGHFEIVERLLACERVDVNQPSLDRGMTPLYISVIMRDHEVGQRMTGLLLAHPDIDPNLANGDGWPTPLMEAAMAGDIVRFRSLLEHPRLDLSARDDQGKPVLSYAVLSRNTELVQLMLDRGANLNEEYRDGSSALADAARYSRASMVPFLLARGADPRIGLPLHAAVWLDIGAVQPLLADPRTEVNARDRQGRTALSHAAENHRDGAVEALLRHPNIDVDIKDGDGMTAANIAEREGWHDIVDLLRAFESRT</sequence>
<dbReference type="PANTHER" id="PTHR24198:SF165">
    <property type="entry name" value="ANKYRIN REPEAT-CONTAINING PROTEIN-RELATED"/>
    <property type="match status" value="1"/>
</dbReference>
<feature type="repeat" description="ANK" evidence="3">
    <location>
        <begin position="297"/>
        <end position="323"/>
    </location>
</feature>
<evidence type="ECO:0000256" key="1">
    <source>
        <dbReference type="ARBA" id="ARBA00022737"/>
    </source>
</evidence>
<dbReference type="InterPro" id="IPR002110">
    <property type="entry name" value="Ankyrin_rpt"/>
</dbReference>
<dbReference type="Proteomes" id="UP000256690">
    <property type="component" value="Unassembled WGS sequence"/>
</dbReference>
<dbReference type="SUPFAM" id="SSF48403">
    <property type="entry name" value="Ankyrin repeat"/>
    <property type="match status" value="1"/>
</dbReference>
<evidence type="ECO:0000313" key="4">
    <source>
        <dbReference type="EMBL" id="RDW81501.1"/>
    </source>
</evidence>
<reference evidence="4 5" key="1">
    <citation type="journal article" date="2018" name="IMA Fungus">
        <title>IMA Genome-F 9: Draft genome sequence of Annulohypoxylon stygium, Aspergillus mulundensis, Berkeleyomyces basicola (syn. Thielaviopsis basicola), Ceratocystis smalleyi, two Cercospora beticola strains, Coleophoma cylindrospora, Fusarium fracticaudum, Phialophora cf. hyalina, and Morchella septimelata.</title>
        <authorList>
            <person name="Wingfield B.D."/>
            <person name="Bills G.F."/>
            <person name="Dong Y."/>
            <person name="Huang W."/>
            <person name="Nel W.J."/>
            <person name="Swalarsk-Parry B.S."/>
            <person name="Vaghefi N."/>
            <person name="Wilken P.M."/>
            <person name="An Z."/>
            <person name="de Beer Z.W."/>
            <person name="De Vos L."/>
            <person name="Chen L."/>
            <person name="Duong T.A."/>
            <person name="Gao Y."/>
            <person name="Hammerbacher A."/>
            <person name="Kikkert J.R."/>
            <person name="Li Y."/>
            <person name="Li H."/>
            <person name="Li K."/>
            <person name="Li Q."/>
            <person name="Liu X."/>
            <person name="Ma X."/>
            <person name="Naidoo K."/>
            <person name="Pethybridge S.J."/>
            <person name="Sun J."/>
            <person name="Steenkamp E.T."/>
            <person name="van der Nest M.A."/>
            <person name="van Wyk S."/>
            <person name="Wingfield M.J."/>
            <person name="Xiong C."/>
            <person name="Yue Q."/>
            <person name="Zhang X."/>
        </authorList>
    </citation>
    <scope>NUCLEOTIDE SEQUENCE [LARGE SCALE GENOMIC DNA]</scope>
    <source>
        <strain evidence="4 5">DSM 5745</strain>
    </source>
</reference>
<dbReference type="SMART" id="SM00248">
    <property type="entry name" value="ANK"/>
    <property type="match status" value="9"/>
</dbReference>
<name>A0A3D8S609_9EURO</name>
<evidence type="ECO:0000256" key="2">
    <source>
        <dbReference type="ARBA" id="ARBA00023043"/>
    </source>
</evidence>
<keyword evidence="2 3" id="KW-0040">ANK repeat</keyword>
<dbReference type="EMBL" id="PVWQ01000005">
    <property type="protein sequence ID" value="RDW81501.1"/>
    <property type="molecule type" value="Genomic_DNA"/>
</dbReference>
<dbReference type="PROSITE" id="PS50088">
    <property type="entry name" value="ANK_REPEAT"/>
    <property type="match status" value="3"/>
</dbReference>
<feature type="repeat" description="ANK" evidence="3">
    <location>
        <begin position="264"/>
        <end position="296"/>
    </location>
</feature>
<keyword evidence="1" id="KW-0677">Repeat</keyword>
<dbReference type="Pfam" id="PF00023">
    <property type="entry name" value="Ank"/>
    <property type="match status" value="1"/>
</dbReference>
<gene>
    <name evidence="4" type="ORF">DSM5745_05058</name>
</gene>
<dbReference type="Gene3D" id="1.25.40.20">
    <property type="entry name" value="Ankyrin repeat-containing domain"/>
    <property type="match status" value="3"/>
</dbReference>
<proteinExistence type="predicted"/>
<organism evidence="4 5">
    <name type="scientific">Aspergillus mulundensis</name>
    <dbReference type="NCBI Taxonomy" id="1810919"/>
    <lineage>
        <taxon>Eukaryota</taxon>
        <taxon>Fungi</taxon>
        <taxon>Dikarya</taxon>
        <taxon>Ascomycota</taxon>
        <taxon>Pezizomycotina</taxon>
        <taxon>Eurotiomycetes</taxon>
        <taxon>Eurotiomycetidae</taxon>
        <taxon>Eurotiales</taxon>
        <taxon>Aspergillaceae</taxon>
        <taxon>Aspergillus</taxon>
        <taxon>Aspergillus subgen. Nidulantes</taxon>
    </lineage>
</organism>
<feature type="repeat" description="ANK" evidence="3">
    <location>
        <begin position="88"/>
        <end position="120"/>
    </location>
</feature>
<evidence type="ECO:0000313" key="5">
    <source>
        <dbReference type="Proteomes" id="UP000256690"/>
    </source>
</evidence>
<dbReference type="GeneID" id="38115428"/>
<dbReference type="PANTHER" id="PTHR24198">
    <property type="entry name" value="ANKYRIN REPEAT AND PROTEIN KINASE DOMAIN-CONTAINING PROTEIN"/>
    <property type="match status" value="1"/>
</dbReference>
<accession>A0A3D8S609</accession>
<evidence type="ECO:0000256" key="3">
    <source>
        <dbReference type="PROSITE-ProRule" id="PRU00023"/>
    </source>
</evidence>
<dbReference type="PROSITE" id="PS50297">
    <property type="entry name" value="ANK_REP_REGION"/>
    <property type="match status" value="3"/>
</dbReference>
<dbReference type="OrthoDB" id="20872at2759"/>
<dbReference type="AlphaFoldDB" id="A0A3D8S609"/>
<keyword evidence="5" id="KW-1185">Reference proteome</keyword>
<dbReference type="InterPro" id="IPR036770">
    <property type="entry name" value="Ankyrin_rpt-contain_sf"/>
</dbReference>